<dbReference type="GeneID" id="37617561"/>
<gene>
    <name evidence="1" type="primary">Cap</name>
</gene>
<evidence type="ECO:0000313" key="1">
    <source>
        <dbReference type="EMBL" id="AKP49451.1"/>
    </source>
</evidence>
<reference evidence="1 2" key="1">
    <citation type="journal article" date="2015" name="Emerg. Infect. Dis.">
        <title>Divergent Gemycircularvirus in HIV-Positive Blood, France.</title>
        <authorList>
            <person name="Uch R."/>
            <person name="Fournier P.E."/>
            <person name="Robert C."/>
            <person name="Blanc-Tailleur C."/>
            <person name="Galicher V."/>
            <person name="Barre R."/>
            <person name="Jordier F."/>
            <person name="de Micco P."/>
            <person name="Raoult D."/>
            <person name="Biagini P."/>
        </authorList>
    </citation>
    <scope>NUCLEOTIDE SEQUENCE [LARGE SCALE GENOMIC DNA]</scope>
    <source>
        <strain evidence="1">GemyC1c</strain>
    </source>
</reference>
<dbReference type="OrthoDB" id="7982at10239"/>
<protein>
    <submittedName>
        <fullName evidence="1">Capsid protein</fullName>
    </submittedName>
</protein>
<proteinExistence type="predicted"/>
<dbReference type="Proteomes" id="UP000242472">
    <property type="component" value="Segment"/>
</dbReference>
<dbReference type="RefSeq" id="YP_009506630.1">
    <property type="nucleotide sequence ID" value="NC_038496.1"/>
</dbReference>
<accession>A0A0R7I4J2</accession>
<dbReference type="KEGG" id="vg:37617561"/>
<evidence type="ECO:0000313" key="2">
    <source>
        <dbReference type="Proteomes" id="UP000242472"/>
    </source>
</evidence>
<sequence>MFFFVEGYVAFYVMAYAHRRFRRRRFARRRPTFARRRVPRRSYGRRRRSSGRSVRSIRNIAARKCRDNMLGVPISTDFQQQNPGPLTMFGDTSHGYLFSPTARRVGSLDGSLPRGIHANSAERWKTRCFVKGLQETVELQPNNGAGWLWRRVVFSCIGLLEEFPTNSVAAPDSTRGYGRAIWNMRDGSAAATPLYNEMANYLFEGTRLRDWINPFTAKLDRSIVTVHSDTTRTIQSNNPNGTYKIFKRYYPVNRGIVYADDESGSGSKNDAHYAAGTTKGNSGDLFVLDLFNAINDSSENTMNFGVHARYYWHEGSGE</sequence>
<keyword evidence="2" id="KW-1185">Reference proteome</keyword>
<organism evidence="1 2">
    <name type="scientific">Gemycircularvirus C1c</name>
    <dbReference type="NCBI Taxonomy" id="1673681"/>
    <lineage>
        <taxon>Viruses</taxon>
        <taxon>Monodnaviria</taxon>
        <taxon>Shotokuvirae</taxon>
        <taxon>Cressdnaviricota</taxon>
        <taxon>Repensiviricetes</taxon>
        <taxon>Geplafuvirales</taxon>
        <taxon>Genomoviridae</taxon>
        <taxon>Gemykibivirus</taxon>
        <taxon>Gemykibivirus humas3</taxon>
    </lineage>
</organism>
<dbReference type="EMBL" id="KP987887">
    <property type="protein sequence ID" value="AKP49451.1"/>
    <property type="molecule type" value="Genomic_DNA"/>
</dbReference>
<name>A0A0R7I4J2_9VIRU</name>